<name>A0A0R1LU99_9LACO</name>
<evidence type="ECO:0008006" key="3">
    <source>
        <dbReference type="Google" id="ProtNLM"/>
    </source>
</evidence>
<dbReference type="SUPFAM" id="SSF82784">
    <property type="entry name" value="OsmC-like"/>
    <property type="match status" value="1"/>
</dbReference>
<organism evidence="1 2">
    <name type="scientific">Levilactobacillus acidifarinae DSM 19394 = JCM 15949</name>
    <dbReference type="NCBI Taxonomy" id="1423715"/>
    <lineage>
        <taxon>Bacteria</taxon>
        <taxon>Bacillati</taxon>
        <taxon>Bacillota</taxon>
        <taxon>Bacilli</taxon>
        <taxon>Lactobacillales</taxon>
        <taxon>Lactobacillaceae</taxon>
        <taxon>Levilactobacillus</taxon>
    </lineage>
</organism>
<proteinExistence type="predicted"/>
<dbReference type="InterPro" id="IPR015946">
    <property type="entry name" value="KH_dom-like_a/b"/>
</dbReference>
<comment type="caution">
    <text evidence="1">The sequence shown here is derived from an EMBL/GenBank/DDBJ whole genome shotgun (WGS) entry which is preliminary data.</text>
</comment>
<gene>
    <name evidence="1" type="ORF">FD25_GL001681</name>
</gene>
<dbReference type="EMBL" id="AZDV01000001">
    <property type="protein sequence ID" value="KRK96756.1"/>
    <property type="molecule type" value="Genomic_DNA"/>
</dbReference>
<dbReference type="AlphaFoldDB" id="A0A0R1LU99"/>
<protein>
    <recommendedName>
        <fullName evidence="3">OsmC family protein</fullName>
    </recommendedName>
</protein>
<dbReference type="PATRIC" id="fig|1423715.3.peg.1727"/>
<reference evidence="1 2" key="1">
    <citation type="journal article" date="2015" name="Genome Announc.">
        <title>Expanding the biotechnology potential of lactobacilli through comparative genomics of 213 strains and associated genera.</title>
        <authorList>
            <person name="Sun Z."/>
            <person name="Harris H.M."/>
            <person name="McCann A."/>
            <person name="Guo C."/>
            <person name="Argimon S."/>
            <person name="Zhang W."/>
            <person name="Yang X."/>
            <person name="Jeffery I.B."/>
            <person name="Cooney J.C."/>
            <person name="Kagawa T.F."/>
            <person name="Liu W."/>
            <person name="Song Y."/>
            <person name="Salvetti E."/>
            <person name="Wrobel A."/>
            <person name="Rasinkangas P."/>
            <person name="Parkhill J."/>
            <person name="Rea M.C."/>
            <person name="O'Sullivan O."/>
            <person name="Ritari J."/>
            <person name="Douillard F.P."/>
            <person name="Paul Ross R."/>
            <person name="Yang R."/>
            <person name="Briner A.E."/>
            <person name="Felis G.E."/>
            <person name="de Vos W.M."/>
            <person name="Barrangou R."/>
            <person name="Klaenhammer T.R."/>
            <person name="Caufield P.W."/>
            <person name="Cui Y."/>
            <person name="Zhang H."/>
            <person name="O'Toole P.W."/>
        </authorList>
    </citation>
    <scope>NUCLEOTIDE SEQUENCE [LARGE SCALE GENOMIC DNA]</scope>
    <source>
        <strain evidence="1 2">DSM 19394</strain>
    </source>
</reference>
<dbReference type="Pfam" id="PF02566">
    <property type="entry name" value="OsmC"/>
    <property type="match status" value="1"/>
</dbReference>
<dbReference type="InterPro" id="IPR003718">
    <property type="entry name" value="OsmC/Ohr_fam"/>
</dbReference>
<evidence type="ECO:0000313" key="2">
    <source>
        <dbReference type="Proteomes" id="UP000051955"/>
    </source>
</evidence>
<evidence type="ECO:0000313" key="1">
    <source>
        <dbReference type="EMBL" id="KRK96756.1"/>
    </source>
</evidence>
<sequence>MTVNLEGDLDAAGFMGDPEIRNGFQAIRFGVVFDTDATPEACRHFMDAVEAACPLVDMLKLGIDVELNQVEIV</sequence>
<dbReference type="STRING" id="1423715.FD25_GL001681"/>
<keyword evidence="2" id="KW-1185">Reference proteome</keyword>
<accession>A0A0R1LU99</accession>
<dbReference type="Proteomes" id="UP000051955">
    <property type="component" value="Unassembled WGS sequence"/>
</dbReference>
<dbReference type="InterPro" id="IPR036102">
    <property type="entry name" value="OsmC/Ohrsf"/>
</dbReference>
<dbReference type="Gene3D" id="3.30.300.20">
    <property type="match status" value="1"/>
</dbReference>